<evidence type="ECO:0000313" key="3">
    <source>
        <dbReference type="EMBL" id="CAL4780095.1"/>
    </source>
</evidence>
<comment type="caution">
    <text evidence="2">The sequence shown here is derived from an EMBL/GenBank/DDBJ whole genome shotgun (WGS) entry which is preliminary data.</text>
</comment>
<keyword evidence="4" id="KW-1185">Reference proteome</keyword>
<reference evidence="2" key="1">
    <citation type="submission" date="2022-10" db="EMBL/GenBank/DDBJ databases">
        <authorList>
            <person name="Chen Y."/>
            <person name="Dougan E. K."/>
            <person name="Chan C."/>
            <person name="Rhodes N."/>
            <person name="Thang M."/>
        </authorList>
    </citation>
    <scope>NUCLEOTIDE SEQUENCE</scope>
</reference>
<evidence type="ECO:0000256" key="1">
    <source>
        <dbReference type="SAM" id="MobiDB-lite"/>
    </source>
</evidence>
<protein>
    <submittedName>
        <fullName evidence="2">Uncharacterized protein</fullName>
    </submittedName>
</protein>
<dbReference type="OrthoDB" id="414166at2759"/>
<dbReference type="EMBL" id="CAMXCT030001757">
    <property type="protein sequence ID" value="CAL4780095.1"/>
    <property type="molecule type" value="Genomic_DNA"/>
</dbReference>
<feature type="region of interest" description="Disordered" evidence="1">
    <location>
        <begin position="394"/>
        <end position="418"/>
    </location>
</feature>
<dbReference type="EMBL" id="CAMXCT020001757">
    <property type="protein sequence ID" value="CAL1146158.1"/>
    <property type="molecule type" value="Genomic_DNA"/>
</dbReference>
<dbReference type="AlphaFoldDB" id="A0A9P1CL93"/>
<gene>
    <name evidence="2" type="ORF">C1SCF055_LOCUS19579</name>
</gene>
<reference evidence="3 4" key="2">
    <citation type="submission" date="2024-05" db="EMBL/GenBank/DDBJ databases">
        <authorList>
            <person name="Chen Y."/>
            <person name="Shah S."/>
            <person name="Dougan E. K."/>
            <person name="Thang M."/>
            <person name="Chan C."/>
        </authorList>
    </citation>
    <scope>NUCLEOTIDE SEQUENCE [LARGE SCALE GENOMIC DNA]</scope>
</reference>
<proteinExistence type="predicted"/>
<dbReference type="EMBL" id="CAMXCT010001757">
    <property type="protein sequence ID" value="CAI3992783.1"/>
    <property type="molecule type" value="Genomic_DNA"/>
</dbReference>
<dbReference type="Proteomes" id="UP001152797">
    <property type="component" value="Unassembled WGS sequence"/>
</dbReference>
<evidence type="ECO:0000313" key="4">
    <source>
        <dbReference type="Proteomes" id="UP001152797"/>
    </source>
</evidence>
<evidence type="ECO:0000313" key="2">
    <source>
        <dbReference type="EMBL" id="CAI3992783.1"/>
    </source>
</evidence>
<accession>A0A9P1CL93</accession>
<sequence>MNQAQKDQIQKYIQAAANEGMMAISKKVLDYLEQETLSYVQRIKCIHLGVHHENRGGIGIDLNHMVDLVKNISAVGYVDDISARVCIELDGSPASECTRAFNRKLAMESNGTLPSSEEIRFATICGSHANMAARAIMHGSMVHDIPNEWRRAIQDGAEWKVIKAVVWQQFPELVDMVCQSGNTNQSISKQEDEMQLLNKIRQACKAYGGSGAPKWQDVAGAALRSRPKCGPSGPAIFGFVVRFGGSSKLLADTQAYVRACGKGGRELGQETWATLSQEMKNFPDHLRWRHALLKYGFAGDTTLTVTDAKRAMTNREVLQKALSAMKLLDQWTTLTKAYANDDNKQLKFLRAHGSLEVHLAACVLDKKNRTHDKMEDAARQTLQDFSKEVGVALAPPSQWSQTQTEKKPPPKKPSNNTVVREYNDKGQLTNATEVLASMGFAVGSQVQRGQTVAKIDRVQGDEVHLIVESNKVFVSTASFIGNEWKQYSEPKPQLEVTWLQHSPPSSVEFQHCLLKAKVFGAMAEQCKKLQGWDALQIFTNPKAIKVTKHWPAKKLQLPCASTSVMLIEANKITSDQLPIGTFENFMVVICSYSKTGNGAGDGFQNPFWLVPRTNEADDVNMEVYPSIDVLKTKVIKLDKEIGLPVLRNSDKLEAGDELLLYMEKKDKAQGEPLRAGPSKRLRKT</sequence>
<organism evidence="2">
    <name type="scientific">Cladocopium goreaui</name>
    <dbReference type="NCBI Taxonomy" id="2562237"/>
    <lineage>
        <taxon>Eukaryota</taxon>
        <taxon>Sar</taxon>
        <taxon>Alveolata</taxon>
        <taxon>Dinophyceae</taxon>
        <taxon>Suessiales</taxon>
        <taxon>Symbiodiniaceae</taxon>
        <taxon>Cladocopium</taxon>
    </lineage>
</organism>
<name>A0A9P1CL93_9DINO</name>